<sequence length="353" mass="41455">MVAVSVIMPIYNVVGGLKKSIQCLLNQTYKDFELILVNDGSTDGSGQICDEFQRKDSRIRVIHQENAGSGMARNAGLDWATGDYIYFTDPDDYVEAELIEDNLKIALENEANVVVFGYYVEEINARGKRIMTVQLPNLSVLNTKEDFRKNFRAFQDLDSNILWNKLYKHLYLFENNCRFTDQRVGQDALFNHLVYRNLEAIYFNQFPYYHYVSRVGSAVNRYHPDRFLLEYNIAEHFEKLIITWRYEQMYQDLISLAYWRTLYVELNNLVLEDCPLNENQKVQQISSVLHHPKIQQTLFSPNSSLEKKYHIKLLTLLLKKNKYSLALRVMRAKIQMSKKYHYAFSTLKKITGT</sequence>
<accession>A0A1H0YC65</accession>
<dbReference type="Pfam" id="PF00535">
    <property type="entry name" value="Glycos_transf_2"/>
    <property type="match status" value="1"/>
</dbReference>
<evidence type="ECO:0000313" key="3">
    <source>
        <dbReference type="Proteomes" id="UP000199481"/>
    </source>
</evidence>
<protein>
    <submittedName>
        <fullName evidence="2">Glycosyltransferase involved in cell wall bisynthesis</fullName>
    </submittedName>
</protein>
<proteinExistence type="predicted"/>
<dbReference type="InterPro" id="IPR050834">
    <property type="entry name" value="Glycosyltransf_2"/>
</dbReference>
<keyword evidence="3" id="KW-1185">Reference proteome</keyword>
<dbReference type="InterPro" id="IPR029044">
    <property type="entry name" value="Nucleotide-diphossugar_trans"/>
</dbReference>
<gene>
    <name evidence="2" type="ORF">SAMN04487752_0860</name>
</gene>
<evidence type="ECO:0000313" key="2">
    <source>
        <dbReference type="EMBL" id="SDQ12768.1"/>
    </source>
</evidence>
<dbReference type="EMBL" id="FNJW01000008">
    <property type="protein sequence ID" value="SDQ12768.1"/>
    <property type="molecule type" value="Genomic_DNA"/>
</dbReference>
<dbReference type="CDD" id="cd00761">
    <property type="entry name" value="Glyco_tranf_GTA_type"/>
    <property type="match status" value="1"/>
</dbReference>
<name>A0A1H0YC65_9LACT</name>
<organism evidence="2 3">
    <name type="scientific">Carnobacterium viridans</name>
    <dbReference type="NCBI Taxonomy" id="174587"/>
    <lineage>
        <taxon>Bacteria</taxon>
        <taxon>Bacillati</taxon>
        <taxon>Bacillota</taxon>
        <taxon>Bacilli</taxon>
        <taxon>Lactobacillales</taxon>
        <taxon>Carnobacteriaceae</taxon>
        <taxon>Carnobacterium</taxon>
    </lineage>
</organism>
<reference evidence="3" key="1">
    <citation type="submission" date="2016-10" db="EMBL/GenBank/DDBJ databases">
        <authorList>
            <person name="Varghese N."/>
            <person name="Submissions S."/>
        </authorList>
    </citation>
    <scope>NUCLEOTIDE SEQUENCE [LARGE SCALE GENOMIC DNA]</scope>
    <source>
        <strain evidence="3">MPL-11</strain>
    </source>
</reference>
<evidence type="ECO:0000259" key="1">
    <source>
        <dbReference type="Pfam" id="PF00535"/>
    </source>
</evidence>
<dbReference type="SUPFAM" id="SSF53448">
    <property type="entry name" value="Nucleotide-diphospho-sugar transferases"/>
    <property type="match status" value="1"/>
</dbReference>
<dbReference type="RefSeq" id="WP_089975447.1">
    <property type="nucleotide sequence ID" value="NZ_CP084916.1"/>
</dbReference>
<dbReference type="Gene3D" id="3.90.550.10">
    <property type="entry name" value="Spore Coat Polysaccharide Biosynthesis Protein SpsA, Chain A"/>
    <property type="match status" value="1"/>
</dbReference>
<dbReference type="PANTHER" id="PTHR43685:SF2">
    <property type="entry name" value="GLYCOSYLTRANSFERASE 2-LIKE DOMAIN-CONTAINING PROTEIN"/>
    <property type="match status" value="1"/>
</dbReference>
<keyword evidence="2" id="KW-0808">Transferase</keyword>
<feature type="domain" description="Glycosyltransferase 2-like" evidence="1">
    <location>
        <begin position="5"/>
        <end position="140"/>
    </location>
</feature>
<dbReference type="InterPro" id="IPR001173">
    <property type="entry name" value="Glyco_trans_2-like"/>
</dbReference>
<dbReference type="OrthoDB" id="8773442at2"/>
<dbReference type="GO" id="GO:0016740">
    <property type="term" value="F:transferase activity"/>
    <property type="evidence" value="ECO:0007669"/>
    <property type="project" value="UniProtKB-KW"/>
</dbReference>
<dbReference type="Proteomes" id="UP000199481">
    <property type="component" value="Unassembled WGS sequence"/>
</dbReference>
<dbReference type="PANTHER" id="PTHR43685">
    <property type="entry name" value="GLYCOSYLTRANSFERASE"/>
    <property type="match status" value="1"/>
</dbReference>
<dbReference type="AlphaFoldDB" id="A0A1H0YC65"/>